<accession>A0A1M6MAG3</accession>
<keyword evidence="4 8" id="KW-0812">Transmembrane</keyword>
<evidence type="ECO:0000259" key="10">
    <source>
        <dbReference type="Pfam" id="PF00593"/>
    </source>
</evidence>
<evidence type="ECO:0000256" key="8">
    <source>
        <dbReference type="PROSITE-ProRule" id="PRU01360"/>
    </source>
</evidence>
<evidence type="ECO:0000256" key="9">
    <source>
        <dbReference type="RuleBase" id="RU003357"/>
    </source>
</evidence>
<evidence type="ECO:0000256" key="2">
    <source>
        <dbReference type="ARBA" id="ARBA00022448"/>
    </source>
</evidence>
<dbReference type="EMBL" id="FQZE01000031">
    <property type="protein sequence ID" value="SHJ80437.1"/>
    <property type="molecule type" value="Genomic_DNA"/>
</dbReference>
<comment type="similarity">
    <text evidence="8 9">Belongs to the TonB-dependent receptor family.</text>
</comment>
<evidence type="ECO:0000256" key="3">
    <source>
        <dbReference type="ARBA" id="ARBA00022452"/>
    </source>
</evidence>
<organism evidence="12 13">
    <name type="scientific">Tangfeifania diversioriginum</name>
    <dbReference type="NCBI Taxonomy" id="1168035"/>
    <lineage>
        <taxon>Bacteria</taxon>
        <taxon>Pseudomonadati</taxon>
        <taxon>Bacteroidota</taxon>
        <taxon>Bacteroidia</taxon>
        <taxon>Marinilabiliales</taxon>
        <taxon>Prolixibacteraceae</taxon>
        <taxon>Tangfeifania</taxon>
    </lineage>
</organism>
<evidence type="ECO:0000256" key="7">
    <source>
        <dbReference type="ARBA" id="ARBA00023237"/>
    </source>
</evidence>
<keyword evidence="2 8" id="KW-0813">Transport</keyword>
<dbReference type="GO" id="GO:0009279">
    <property type="term" value="C:cell outer membrane"/>
    <property type="evidence" value="ECO:0007669"/>
    <property type="project" value="UniProtKB-SubCell"/>
</dbReference>
<dbReference type="InterPro" id="IPR023996">
    <property type="entry name" value="TonB-dep_OMP_SusC/RagA"/>
</dbReference>
<dbReference type="InterPro" id="IPR039426">
    <property type="entry name" value="TonB-dep_rcpt-like"/>
</dbReference>
<keyword evidence="13" id="KW-1185">Reference proteome</keyword>
<dbReference type="InterPro" id="IPR012910">
    <property type="entry name" value="Plug_dom"/>
</dbReference>
<dbReference type="InterPro" id="IPR037066">
    <property type="entry name" value="Plug_dom_sf"/>
</dbReference>
<dbReference type="AlphaFoldDB" id="A0A1M6MAG3"/>
<dbReference type="InterPro" id="IPR023997">
    <property type="entry name" value="TonB-dep_OMP_SusC/RagA_CS"/>
</dbReference>
<comment type="subcellular location">
    <subcellularLocation>
        <location evidence="1 8">Cell outer membrane</location>
        <topology evidence="1 8">Multi-pass membrane protein</topology>
    </subcellularLocation>
</comment>
<dbReference type="Gene3D" id="2.170.130.10">
    <property type="entry name" value="TonB-dependent receptor, plug domain"/>
    <property type="match status" value="1"/>
</dbReference>
<evidence type="ECO:0000256" key="5">
    <source>
        <dbReference type="ARBA" id="ARBA00023077"/>
    </source>
</evidence>
<sequence>MKKIRITGSKTPSFWDKCLRFMKLTFLFLLVGLMQVSASVYSQSTKLSLEMRNAKVSEVLDAIESQSEFRFAYSPGYINLDREVSVDINKKTIEESLKLIFAGTGVEFGIHDRHIILYPEEMNEKETKTVKATDQQSTVSGMVTDNSGQPLPGVTIVVKGTTLGTVTDVDGKYKLNVPASAEALQFSFVGMQSVEVEINGRSTIDVTLQDETFDVDEVVVVGYGSIQKRELTSAVSSVSEKDLLQGAVNNPLQMMDGKVSGVSISNTAEADPNSGTNVQIRGSSSIDAGNGPLIIIDGVPGGNLRNIAQQDIESMTVLKDGSAAAIYGSRAANGVILIQTKRGKSGDVVITYDSYIDHDVVANRPDILSADQFLEHGIDVDRGARTDWYDELLRKDNFGQNHYISASGGNENTIFRISANFRDKTAIDIASDRQEAGIRASFEQKALDGFLELSGNLSYKDAAEEYTNYGVFQQAVKLNPTIPVYDENEPSGYYRMYGYDTYNPIQDLMERENGADQEYSIIDFNIKMNLLRNLNTEIKLARQKQHMYKREYYNSKSKESIDNMRTGRARLQSEDWEDYTIEWIGNYFAEWDKSFLKVMGGYSYQEFNNFGFWAENMDFISDAFTYNNLSAGEWNLEEGRLGMDSWRSKEKTIAFFGRANYSYDDLLLFTASMRYEGNSKFGKDNKWGMFPAASAAWRLSEMPFLEGSTAVDDLKVRLSYGETGRSGFGRYASLARYTGYGRWQNDEGEWIQVYGPANNPNPNLRWEKQISYNFGVDFELFNSSLSGSVDAFIRKGKDVISNYDAPVPPYLHDQIFTNVATTSSRGVELMVNWDAVQTNDFTYSTNVTASYIKSKLDKFSNETFTKGYMERYWLPSPGNPGNAQRLEDDTEIGSFYGYKYAGVDDAGNILVWENGEVGTEKIDASNEASDSDKTYLGHGSPRMELAWGNNFTYKNFDLMLYFTGRFDYQILNLYQMYYGLVAEPGVNLLEDAYGRNGHITSGKVITDYFLENGDYLKLNNLTLGWTPQITSKYISNLRVYGTVKNVFTLTNYSGLDPTTVNISGLEPGIQSLDVYPITRNYTLGVQITF</sequence>
<dbReference type="Proteomes" id="UP000184050">
    <property type="component" value="Unassembled WGS sequence"/>
</dbReference>
<dbReference type="STRING" id="1168035.SAMN05444280_13134"/>
<keyword evidence="5 9" id="KW-0798">TonB box</keyword>
<feature type="domain" description="TonB-dependent receptor plug" evidence="11">
    <location>
        <begin position="228"/>
        <end position="335"/>
    </location>
</feature>
<dbReference type="NCBIfam" id="TIGR04056">
    <property type="entry name" value="OMP_RagA_SusC"/>
    <property type="match status" value="1"/>
</dbReference>
<keyword evidence="3 8" id="KW-1134">Transmembrane beta strand</keyword>
<evidence type="ECO:0000313" key="12">
    <source>
        <dbReference type="EMBL" id="SHJ80437.1"/>
    </source>
</evidence>
<dbReference type="Pfam" id="PF07715">
    <property type="entry name" value="Plug"/>
    <property type="match status" value="1"/>
</dbReference>
<dbReference type="Pfam" id="PF00593">
    <property type="entry name" value="TonB_dep_Rec_b-barrel"/>
    <property type="match status" value="1"/>
</dbReference>
<dbReference type="SUPFAM" id="SSF49464">
    <property type="entry name" value="Carboxypeptidase regulatory domain-like"/>
    <property type="match status" value="1"/>
</dbReference>
<feature type="domain" description="TonB-dependent receptor-like beta-barrel" evidence="10">
    <location>
        <begin position="467"/>
        <end position="922"/>
    </location>
</feature>
<proteinExistence type="inferred from homology"/>
<dbReference type="PROSITE" id="PS52016">
    <property type="entry name" value="TONB_DEPENDENT_REC_3"/>
    <property type="match status" value="1"/>
</dbReference>
<evidence type="ECO:0000256" key="6">
    <source>
        <dbReference type="ARBA" id="ARBA00023136"/>
    </source>
</evidence>
<evidence type="ECO:0000256" key="1">
    <source>
        <dbReference type="ARBA" id="ARBA00004571"/>
    </source>
</evidence>
<keyword evidence="6 8" id="KW-0472">Membrane</keyword>
<keyword evidence="7 8" id="KW-0998">Cell outer membrane</keyword>
<dbReference type="Gene3D" id="2.40.170.20">
    <property type="entry name" value="TonB-dependent receptor, beta-barrel domain"/>
    <property type="match status" value="1"/>
</dbReference>
<dbReference type="SUPFAM" id="SSF56935">
    <property type="entry name" value="Porins"/>
    <property type="match status" value="1"/>
</dbReference>
<dbReference type="OrthoDB" id="1095312at2"/>
<evidence type="ECO:0000313" key="13">
    <source>
        <dbReference type="Proteomes" id="UP000184050"/>
    </source>
</evidence>
<dbReference type="FunFam" id="2.60.40.1120:FF:000003">
    <property type="entry name" value="Outer membrane protein Omp121"/>
    <property type="match status" value="1"/>
</dbReference>
<dbReference type="InterPro" id="IPR000531">
    <property type="entry name" value="Beta-barrel_TonB"/>
</dbReference>
<dbReference type="InterPro" id="IPR036942">
    <property type="entry name" value="Beta-barrel_TonB_sf"/>
</dbReference>
<dbReference type="Pfam" id="PF13715">
    <property type="entry name" value="CarbopepD_reg_2"/>
    <property type="match status" value="1"/>
</dbReference>
<dbReference type="NCBIfam" id="TIGR04057">
    <property type="entry name" value="SusC_RagA_signa"/>
    <property type="match status" value="1"/>
</dbReference>
<dbReference type="InterPro" id="IPR008969">
    <property type="entry name" value="CarboxyPept-like_regulatory"/>
</dbReference>
<gene>
    <name evidence="12" type="ORF">SAMN05444280_13134</name>
</gene>
<name>A0A1M6MAG3_9BACT</name>
<reference evidence="12 13" key="1">
    <citation type="submission" date="2016-11" db="EMBL/GenBank/DDBJ databases">
        <authorList>
            <person name="Jaros S."/>
            <person name="Januszkiewicz K."/>
            <person name="Wedrychowicz H."/>
        </authorList>
    </citation>
    <scope>NUCLEOTIDE SEQUENCE [LARGE SCALE GENOMIC DNA]</scope>
    <source>
        <strain evidence="12 13">DSM 27063</strain>
    </source>
</reference>
<evidence type="ECO:0000256" key="4">
    <source>
        <dbReference type="ARBA" id="ARBA00022692"/>
    </source>
</evidence>
<evidence type="ECO:0000259" key="11">
    <source>
        <dbReference type="Pfam" id="PF07715"/>
    </source>
</evidence>
<dbReference type="Gene3D" id="2.60.40.1120">
    <property type="entry name" value="Carboxypeptidase-like, regulatory domain"/>
    <property type="match status" value="1"/>
</dbReference>
<protein>
    <submittedName>
        <fullName evidence="12">TonB-linked outer membrane protein, SusC/RagA family</fullName>
    </submittedName>
</protein>